<dbReference type="Pfam" id="PF00067">
    <property type="entry name" value="p450"/>
    <property type="match status" value="2"/>
</dbReference>
<keyword evidence="9" id="KW-0492">Microsome</keyword>
<dbReference type="Proteomes" id="UP000027135">
    <property type="component" value="Unassembled WGS sequence"/>
</dbReference>
<dbReference type="GO" id="GO:0005789">
    <property type="term" value="C:endoplasmic reticulum membrane"/>
    <property type="evidence" value="ECO:0007669"/>
    <property type="project" value="UniProtKB-SubCell"/>
</dbReference>
<dbReference type="GO" id="GO:0004497">
    <property type="term" value="F:monooxygenase activity"/>
    <property type="evidence" value="ECO:0007669"/>
    <property type="project" value="UniProtKB-KW"/>
</dbReference>
<dbReference type="InterPro" id="IPR002403">
    <property type="entry name" value="Cyt_P450_E_grp-IV"/>
</dbReference>
<gene>
    <name evidence="16" type="ORF">L798_11985</name>
</gene>
<dbReference type="InterPro" id="IPR001128">
    <property type="entry name" value="Cyt_P450"/>
</dbReference>
<evidence type="ECO:0000256" key="2">
    <source>
        <dbReference type="ARBA" id="ARBA00003690"/>
    </source>
</evidence>
<feature type="binding site" description="axial binding residue" evidence="14">
    <location>
        <position position="906"/>
    </location>
    <ligand>
        <name>heme</name>
        <dbReference type="ChEBI" id="CHEBI:30413"/>
    </ligand>
    <ligandPart>
        <name>Fe</name>
        <dbReference type="ChEBI" id="CHEBI:18248"/>
    </ligandPart>
</feature>
<evidence type="ECO:0000256" key="14">
    <source>
        <dbReference type="PIRSR" id="PIRSR602403-1"/>
    </source>
</evidence>
<evidence type="ECO:0000256" key="7">
    <source>
        <dbReference type="ARBA" id="ARBA00022723"/>
    </source>
</evidence>
<keyword evidence="15" id="KW-1133">Transmembrane helix</keyword>
<dbReference type="CDD" id="cd11056">
    <property type="entry name" value="CYP6-like"/>
    <property type="match status" value="2"/>
</dbReference>
<keyword evidence="12" id="KW-0503">Monooxygenase</keyword>
<keyword evidence="8" id="KW-0256">Endoplasmic reticulum</keyword>
<dbReference type="PANTHER" id="PTHR24292:SF54">
    <property type="entry name" value="CYP9F3-RELATED"/>
    <property type="match status" value="1"/>
</dbReference>
<feature type="transmembrane region" description="Helical" evidence="15">
    <location>
        <begin position="662"/>
        <end position="682"/>
    </location>
</feature>
<keyword evidence="13 15" id="KW-0472">Membrane</keyword>
<evidence type="ECO:0000313" key="17">
    <source>
        <dbReference type="Proteomes" id="UP000027135"/>
    </source>
</evidence>
<dbReference type="PANTHER" id="PTHR24292">
    <property type="entry name" value="CYTOCHROME P450"/>
    <property type="match status" value="1"/>
</dbReference>
<comment type="function">
    <text evidence="2">May be involved in the metabolism of insect hormones and in the breakdown of synthetic insecticides.</text>
</comment>
<dbReference type="InterPro" id="IPR036396">
    <property type="entry name" value="Cyt_P450_sf"/>
</dbReference>
<keyword evidence="11 14" id="KW-0408">Iron</keyword>
<dbReference type="InterPro" id="IPR050476">
    <property type="entry name" value="Insect_CytP450_Detox"/>
</dbReference>
<evidence type="ECO:0000256" key="3">
    <source>
        <dbReference type="ARBA" id="ARBA00004174"/>
    </source>
</evidence>
<keyword evidence="6 14" id="KW-0349">Heme</keyword>
<dbReference type="Gene3D" id="1.10.630.10">
    <property type="entry name" value="Cytochrome P450"/>
    <property type="match status" value="2"/>
</dbReference>
<dbReference type="PROSITE" id="PS00086">
    <property type="entry name" value="CYTOCHROME_P450"/>
    <property type="match status" value="2"/>
</dbReference>
<evidence type="ECO:0000256" key="4">
    <source>
        <dbReference type="ARBA" id="ARBA00004406"/>
    </source>
</evidence>
<dbReference type="GO" id="GO:0005506">
    <property type="term" value="F:iron ion binding"/>
    <property type="evidence" value="ECO:0007669"/>
    <property type="project" value="InterPro"/>
</dbReference>
<evidence type="ECO:0000256" key="8">
    <source>
        <dbReference type="ARBA" id="ARBA00022824"/>
    </source>
</evidence>
<evidence type="ECO:0000256" key="13">
    <source>
        <dbReference type="ARBA" id="ARBA00023136"/>
    </source>
</evidence>
<dbReference type="STRING" id="136037.A0A067QXF5"/>
<dbReference type="GO" id="GO:0016705">
    <property type="term" value="F:oxidoreductase activity, acting on paired donors, with incorporation or reduction of molecular oxygen"/>
    <property type="evidence" value="ECO:0007669"/>
    <property type="project" value="InterPro"/>
</dbReference>
<accession>A0A067QXF5</accession>
<dbReference type="FunCoup" id="A0A067QXF5">
    <property type="interactions" value="24"/>
</dbReference>
<sequence length="916" mass="104791">MDIGHNLKKIYDAHKDKPYVGFFSFDHPSLLINDPDLVKCILVKDAHNFLNRVQTADEKADPLTAKAVFALKDAKWKHIRLSMTPIFTTGKLKKMLDLVDSCAKKLTLYLDEKTADGSPLDVKDTMDRYTIDVISSCAFGIESNTFTNPEAEFRVYLRKFVEYTALKSLATVLISFAPNYQSFFKLQILEGCIVGFLRKTVWSTVQYREKNNVDRKDFLDVMMELRKKGQNTDNGKAGVKFDGDDFVAQCYAFLLAGFETSATTLAFALYELSLQPDIQHTLREEIAQTLKEHDQQVTYEGIQKMQYLDMVVSETLRKYPVVSFLERKCMNDYKLPPSPYNDNAKLEGGIGVYIPVYGIHHDPQYYPEPNRFDPERFTEENIRKRPQYTHLPFGAGPRICLGIRFGLMQIKTGLINILSQFEVAPSKGTPVQLKLDPKPFIMAALTGSAVGDIGILLFSLLVAVYLYYVNKFTYWKRRGVMTPKPIPLFGNFLMPMLQKRSPGQILQDVYKAGEGQPYVGFYIFGRPAIVIRDPDIIKHILVKDFNIFADRHASTSKSDTLGAQNLFILNGEPWKYLRMKLSPTFTSGRMKKMFPLVTNCATELVDHLLDNFGEKEPVEVKETTAKYATDVISTCAFGIGSNSLKDPKADFRKFGKKIFHFTWFRTLEILGLFFVPSLMSFLHGRFFSKDATEFLRKAFWDVIDYRESNKIVREDFLNLLIQLKNTGHIEGSETEEKNGLKEDKSSSLFEFSGDNLVAQPAIFFTAGFETNATTMSFTLYELALQPQLQKRLRTEIAEVMNKTNRSPTYEDVMNMKYLGMVVSETLRKYPPLPLLDRICLQDYNVPGSDLIIEKNTPVFIALLGLHRDPEYYPDPEFYDPQRFEEESKRLQKPFTYLPFGDGPHNCIGNVLIYVSL</sequence>
<keyword evidence="15" id="KW-0812">Transmembrane</keyword>
<dbReference type="InterPro" id="IPR017972">
    <property type="entry name" value="Cyt_P450_CS"/>
</dbReference>
<keyword evidence="10" id="KW-0560">Oxidoreductase</keyword>
<organism evidence="16 17">
    <name type="scientific">Zootermopsis nevadensis</name>
    <name type="common">Dampwood termite</name>
    <dbReference type="NCBI Taxonomy" id="136037"/>
    <lineage>
        <taxon>Eukaryota</taxon>
        <taxon>Metazoa</taxon>
        <taxon>Ecdysozoa</taxon>
        <taxon>Arthropoda</taxon>
        <taxon>Hexapoda</taxon>
        <taxon>Insecta</taxon>
        <taxon>Pterygota</taxon>
        <taxon>Neoptera</taxon>
        <taxon>Polyneoptera</taxon>
        <taxon>Dictyoptera</taxon>
        <taxon>Blattodea</taxon>
        <taxon>Blattoidea</taxon>
        <taxon>Termitoidae</taxon>
        <taxon>Termopsidae</taxon>
        <taxon>Zootermopsis</taxon>
    </lineage>
</organism>
<evidence type="ECO:0000256" key="1">
    <source>
        <dbReference type="ARBA" id="ARBA00001971"/>
    </source>
</evidence>
<dbReference type="PRINTS" id="PR00465">
    <property type="entry name" value="EP450IV"/>
</dbReference>
<evidence type="ECO:0000256" key="11">
    <source>
        <dbReference type="ARBA" id="ARBA00023004"/>
    </source>
</evidence>
<evidence type="ECO:0000256" key="10">
    <source>
        <dbReference type="ARBA" id="ARBA00023002"/>
    </source>
</evidence>
<dbReference type="FunFam" id="1.10.630.10:FF:000042">
    <property type="entry name" value="Cytochrome P450"/>
    <property type="match status" value="2"/>
</dbReference>
<evidence type="ECO:0000256" key="9">
    <source>
        <dbReference type="ARBA" id="ARBA00022848"/>
    </source>
</evidence>
<proteinExistence type="inferred from homology"/>
<keyword evidence="7 14" id="KW-0479">Metal-binding</keyword>
<dbReference type="GO" id="GO:0020037">
    <property type="term" value="F:heme binding"/>
    <property type="evidence" value="ECO:0007669"/>
    <property type="project" value="InterPro"/>
</dbReference>
<dbReference type="AlphaFoldDB" id="A0A067QXF5"/>
<dbReference type="SUPFAM" id="SSF48264">
    <property type="entry name" value="Cytochrome P450"/>
    <property type="match status" value="2"/>
</dbReference>
<comment type="cofactor">
    <cofactor evidence="1 14">
        <name>heme</name>
        <dbReference type="ChEBI" id="CHEBI:30413"/>
    </cofactor>
</comment>
<evidence type="ECO:0000256" key="15">
    <source>
        <dbReference type="SAM" id="Phobius"/>
    </source>
</evidence>
<dbReference type="InParanoid" id="A0A067QXF5"/>
<dbReference type="OMA" id="NNWISPI"/>
<comment type="similarity">
    <text evidence="5">Belongs to the cytochrome P450 family.</text>
</comment>
<keyword evidence="17" id="KW-1185">Reference proteome</keyword>
<dbReference type="EMBL" id="KK852902">
    <property type="protein sequence ID" value="KDR14071.1"/>
    <property type="molecule type" value="Genomic_DNA"/>
</dbReference>
<feature type="transmembrane region" description="Helical" evidence="15">
    <location>
        <begin position="440"/>
        <end position="468"/>
    </location>
</feature>
<comment type="subcellular location">
    <subcellularLocation>
        <location evidence="4">Endoplasmic reticulum membrane</location>
        <topology evidence="4">Peripheral membrane protein</topology>
    </subcellularLocation>
    <subcellularLocation>
        <location evidence="3">Microsome membrane</location>
        <topology evidence="3">Peripheral membrane protein</topology>
    </subcellularLocation>
</comment>
<protein>
    <submittedName>
        <fullName evidence="16">Cytochrome P450 6k1</fullName>
    </submittedName>
</protein>
<dbReference type="eggNOG" id="KOG0158">
    <property type="taxonomic scope" value="Eukaryota"/>
</dbReference>
<evidence type="ECO:0000256" key="5">
    <source>
        <dbReference type="ARBA" id="ARBA00010617"/>
    </source>
</evidence>
<evidence type="ECO:0000256" key="6">
    <source>
        <dbReference type="ARBA" id="ARBA00022617"/>
    </source>
</evidence>
<name>A0A067QXF5_ZOONE</name>
<evidence type="ECO:0000313" key="16">
    <source>
        <dbReference type="EMBL" id="KDR14071.1"/>
    </source>
</evidence>
<dbReference type="PRINTS" id="PR00385">
    <property type="entry name" value="P450"/>
</dbReference>
<reference evidence="16 17" key="1">
    <citation type="journal article" date="2014" name="Nat. Commun.">
        <title>Molecular traces of alternative social organization in a termite genome.</title>
        <authorList>
            <person name="Terrapon N."/>
            <person name="Li C."/>
            <person name="Robertson H.M."/>
            <person name="Ji L."/>
            <person name="Meng X."/>
            <person name="Booth W."/>
            <person name="Chen Z."/>
            <person name="Childers C.P."/>
            <person name="Glastad K.M."/>
            <person name="Gokhale K."/>
            <person name="Gowin J."/>
            <person name="Gronenberg W."/>
            <person name="Hermansen R.A."/>
            <person name="Hu H."/>
            <person name="Hunt B.G."/>
            <person name="Huylmans A.K."/>
            <person name="Khalil S.M."/>
            <person name="Mitchell R.D."/>
            <person name="Munoz-Torres M.C."/>
            <person name="Mustard J.A."/>
            <person name="Pan H."/>
            <person name="Reese J.T."/>
            <person name="Scharf M.E."/>
            <person name="Sun F."/>
            <person name="Vogel H."/>
            <person name="Xiao J."/>
            <person name="Yang W."/>
            <person name="Yang Z."/>
            <person name="Yang Z."/>
            <person name="Zhou J."/>
            <person name="Zhu J."/>
            <person name="Brent C.S."/>
            <person name="Elsik C.G."/>
            <person name="Goodisman M.A."/>
            <person name="Liberles D.A."/>
            <person name="Roe R.M."/>
            <person name="Vargo E.L."/>
            <person name="Vilcinskas A."/>
            <person name="Wang J."/>
            <person name="Bornberg-Bauer E."/>
            <person name="Korb J."/>
            <person name="Zhang G."/>
            <person name="Liebig J."/>
        </authorList>
    </citation>
    <scope>NUCLEOTIDE SEQUENCE [LARGE SCALE GENOMIC DNA]</scope>
    <source>
        <tissue evidence="16">Whole organism</tissue>
    </source>
</reference>
<evidence type="ECO:0000256" key="12">
    <source>
        <dbReference type="ARBA" id="ARBA00023033"/>
    </source>
</evidence>